<dbReference type="GO" id="GO:0005741">
    <property type="term" value="C:mitochondrial outer membrane"/>
    <property type="evidence" value="ECO:0007669"/>
    <property type="project" value="EnsemblFungi"/>
</dbReference>
<dbReference type="GO" id="GO:0051082">
    <property type="term" value="F:unfolded protein binding"/>
    <property type="evidence" value="ECO:0007669"/>
    <property type="project" value="InterPro"/>
</dbReference>
<evidence type="ECO:0000259" key="9">
    <source>
        <dbReference type="PROSITE" id="PS51188"/>
    </source>
</evidence>
<evidence type="ECO:0000313" key="11">
    <source>
        <dbReference type="Proteomes" id="UP000241107"/>
    </source>
</evidence>
<dbReference type="InterPro" id="IPR001623">
    <property type="entry name" value="DnaJ_domain"/>
</dbReference>
<dbReference type="VEuPathDB" id="FungiDB:C7M61_002598"/>
<dbReference type="InterPro" id="IPR036410">
    <property type="entry name" value="HSP_DnaJ_Cys-rich_dom_sf"/>
</dbReference>
<keyword evidence="2" id="KW-0677">Repeat</keyword>
<dbReference type="InterPro" id="IPR036869">
    <property type="entry name" value="J_dom_sf"/>
</dbReference>
<dbReference type="SUPFAM" id="SSF57938">
    <property type="entry name" value="DnaJ/Hsp40 cysteine-rich domain"/>
    <property type="match status" value="1"/>
</dbReference>
<dbReference type="GO" id="GO:0006457">
    <property type="term" value="P:protein folding"/>
    <property type="evidence" value="ECO:0007669"/>
    <property type="project" value="InterPro"/>
</dbReference>
<feature type="compositionally biased region" description="Acidic residues" evidence="7">
    <location>
        <begin position="435"/>
        <end position="446"/>
    </location>
</feature>
<sequence length="446" mass="49624">MPDLYAVLEVELSATEIEIKKAYRKLALKYHPDKVGEEERETAEIKFKEVCHAYEVLSDEKKRADYDLHGDSDPMDRGGANGHPFGQSYGAHREYNAEDFYDFFNNMGGHGAARGPAQKEKTDDAEIFIEVTLEDLFKGRVVKVTSTRNILCGSCHGTGAKKAAKMKTCPSCEGKGSTQRIKRLGPGMVVQEQIRCTSCDGTGKIFSAKNACKTCKGTKVVEETKILEFEIAPGSPNEGNIVLEGEADQHPSMETGDVVLKYTCKKHDVFTRRGDDLFAKYKIPLVDALSGFSRVVCQHLDGRAMHVTTPKGKVIRPGHLIKLPGEGMRREKQGTFSKIMGASYGDLYIDVDIEFPKDNWYLELNDITKLKNVLPNDLQSKSDIKKQQVPSLSLPEANIEYVEKVTLATADALPSYEEPQQSKPNGHAHAQENFFYEDAEPECTTQ</sequence>
<evidence type="ECO:0000256" key="6">
    <source>
        <dbReference type="PROSITE-ProRule" id="PRU00546"/>
    </source>
</evidence>
<accession>A0A2P7YRS0</accession>
<dbReference type="FunFam" id="2.60.260.20:FF:000003">
    <property type="entry name" value="DnaJ subfamily A member 2"/>
    <property type="match status" value="1"/>
</dbReference>
<evidence type="ECO:0000313" key="10">
    <source>
        <dbReference type="EMBL" id="PSK38663.1"/>
    </source>
</evidence>
<dbReference type="RefSeq" id="XP_024713895.1">
    <property type="nucleotide sequence ID" value="XM_024857969.1"/>
</dbReference>
<dbReference type="InterPro" id="IPR044713">
    <property type="entry name" value="DNJA1/2-like"/>
</dbReference>
<dbReference type="Pfam" id="PF00684">
    <property type="entry name" value="DnaJ_CXXCXGXG"/>
    <property type="match status" value="1"/>
</dbReference>
<dbReference type="PROSITE" id="PS00636">
    <property type="entry name" value="DNAJ_1"/>
    <property type="match status" value="1"/>
</dbReference>
<dbReference type="Pfam" id="PF01556">
    <property type="entry name" value="DnaJ_C"/>
    <property type="match status" value="1"/>
</dbReference>
<protein>
    <recommendedName>
        <fullName evidence="12">Chaperone DnaJ</fullName>
    </recommendedName>
</protein>
<dbReference type="GeneID" id="36565987"/>
<dbReference type="GO" id="GO:0030150">
    <property type="term" value="P:protein import into mitochondrial matrix"/>
    <property type="evidence" value="ECO:0007669"/>
    <property type="project" value="EnsemblFungi"/>
</dbReference>
<evidence type="ECO:0000256" key="2">
    <source>
        <dbReference type="ARBA" id="ARBA00022737"/>
    </source>
</evidence>
<dbReference type="Gene3D" id="2.60.260.20">
    <property type="entry name" value="Urease metallochaperone UreE, N-terminal domain"/>
    <property type="match status" value="2"/>
</dbReference>
<keyword evidence="5" id="KW-0143">Chaperone</keyword>
<name>A0A2P7YRS0_9ASCO</name>
<keyword evidence="1 6" id="KW-0479">Metal-binding</keyword>
<dbReference type="GO" id="GO:0030544">
    <property type="term" value="F:Hsp70 protein binding"/>
    <property type="evidence" value="ECO:0007669"/>
    <property type="project" value="InterPro"/>
</dbReference>
<dbReference type="PROSITE" id="PS50076">
    <property type="entry name" value="DNAJ_2"/>
    <property type="match status" value="1"/>
</dbReference>
<dbReference type="PRINTS" id="PR00625">
    <property type="entry name" value="JDOMAIN"/>
</dbReference>
<dbReference type="Pfam" id="PF00226">
    <property type="entry name" value="DnaJ"/>
    <property type="match status" value="1"/>
</dbReference>
<evidence type="ECO:0000256" key="1">
    <source>
        <dbReference type="ARBA" id="ARBA00022723"/>
    </source>
</evidence>
<dbReference type="GO" id="GO:0008270">
    <property type="term" value="F:zinc ion binding"/>
    <property type="evidence" value="ECO:0007669"/>
    <property type="project" value="UniProtKB-KW"/>
</dbReference>
<reference evidence="10 11" key="1">
    <citation type="submission" date="2018-03" db="EMBL/GenBank/DDBJ databases">
        <title>Candida pseudohaemulonii genome assembly and annotation.</title>
        <authorList>
            <person name="Munoz J.F."/>
            <person name="Gade L.G."/>
            <person name="Chow N.A."/>
            <person name="Litvintseva A.P."/>
            <person name="Loparev V.N."/>
            <person name="Cuomo C.A."/>
        </authorList>
    </citation>
    <scope>NUCLEOTIDE SEQUENCE [LARGE SCALE GENOMIC DNA]</scope>
    <source>
        <strain evidence="10 11">B12108</strain>
    </source>
</reference>
<dbReference type="SUPFAM" id="SSF46565">
    <property type="entry name" value="Chaperone J-domain"/>
    <property type="match status" value="1"/>
</dbReference>
<feature type="region of interest" description="Disordered" evidence="7">
    <location>
        <begin position="412"/>
        <end position="446"/>
    </location>
</feature>
<dbReference type="FunFam" id="2.10.230.10:FF:000001">
    <property type="entry name" value="DnaJ subfamily A member 2"/>
    <property type="match status" value="1"/>
</dbReference>
<feature type="zinc finger region" description="CR-type" evidence="6">
    <location>
        <begin position="139"/>
        <end position="224"/>
    </location>
</feature>
<dbReference type="SMART" id="SM00271">
    <property type="entry name" value="DnaJ"/>
    <property type="match status" value="1"/>
</dbReference>
<dbReference type="PANTHER" id="PTHR43888">
    <property type="entry name" value="DNAJ-LIKE-2, ISOFORM A-RELATED"/>
    <property type="match status" value="1"/>
</dbReference>
<dbReference type="SUPFAM" id="SSF49493">
    <property type="entry name" value="HSP40/DnaJ peptide-binding domain"/>
    <property type="match status" value="2"/>
</dbReference>
<dbReference type="Gene3D" id="2.10.230.10">
    <property type="entry name" value="Heat shock protein DnaJ, cysteine-rich domain"/>
    <property type="match status" value="1"/>
</dbReference>
<dbReference type="CDD" id="cd06257">
    <property type="entry name" value="DnaJ"/>
    <property type="match status" value="1"/>
</dbReference>
<dbReference type="OrthoDB" id="550424at2759"/>
<evidence type="ECO:0000256" key="3">
    <source>
        <dbReference type="ARBA" id="ARBA00022771"/>
    </source>
</evidence>
<feature type="domain" description="J" evidence="8">
    <location>
        <begin position="3"/>
        <end position="70"/>
    </location>
</feature>
<keyword evidence="4 6" id="KW-0862">Zinc</keyword>
<dbReference type="AlphaFoldDB" id="A0A2P7YRS0"/>
<dbReference type="InterPro" id="IPR001305">
    <property type="entry name" value="HSP_DnaJ_Cys-rich_dom"/>
</dbReference>
<dbReference type="InterPro" id="IPR008971">
    <property type="entry name" value="HSP40/DnaJ_pept-bd"/>
</dbReference>
<proteinExistence type="predicted"/>
<organism evidence="10 11">
    <name type="scientific">Candidozyma pseudohaemuli</name>
    <dbReference type="NCBI Taxonomy" id="418784"/>
    <lineage>
        <taxon>Eukaryota</taxon>
        <taxon>Fungi</taxon>
        <taxon>Dikarya</taxon>
        <taxon>Ascomycota</taxon>
        <taxon>Saccharomycotina</taxon>
        <taxon>Pichiomycetes</taxon>
        <taxon>Metschnikowiaceae</taxon>
        <taxon>Candidozyma</taxon>
    </lineage>
</organism>
<dbReference type="EMBL" id="PYFQ01000005">
    <property type="protein sequence ID" value="PSK38663.1"/>
    <property type="molecule type" value="Genomic_DNA"/>
</dbReference>
<feature type="domain" description="CR-type" evidence="9">
    <location>
        <begin position="139"/>
        <end position="224"/>
    </location>
</feature>
<dbReference type="CDD" id="cd10719">
    <property type="entry name" value="DnaJ_zf"/>
    <property type="match status" value="1"/>
</dbReference>
<dbReference type="Gene3D" id="1.10.287.110">
    <property type="entry name" value="DnaJ domain"/>
    <property type="match status" value="1"/>
</dbReference>
<gene>
    <name evidence="10" type="ORF">C7M61_002598</name>
</gene>
<dbReference type="STRING" id="418784.A0A2P7YRS0"/>
<dbReference type="CDD" id="cd10747">
    <property type="entry name" value="DnaJ_C"/>
    <property type="match status" value="1"/>
</dbReference>
<evidence type="ECO:0000256" key="5">
    <source>
        <dbReference type="ARBA" id="ARBA00023186"/>
    </source>
</evidence>
<evidence type="ECO:0000259" key="8">
    <source>
        <dbReference type="PROSITE" id="PS50076"/>
    </source>
</evidence>
<dbReference type="GO" id="GO:0001671">
    <property type="term" value="F:ATPase activator activity"/>
    <property type="evidence" value="ECO:0007669"/>
    <property type="project" value="EnsemblFungi"/>
</dbReference>
<dbReference type="InterPro" id="IPR018253">
    <property type="entry name" value="DnaJ_domain_CS"/>
</dbReference>
<evidence type="ECO:0000256" key="4">
    <source>
        <dbReference type="ARBA" id="ARBA00022833"/>
    </source>
</evidence>
<dbReference type="InterPro" id="IPR002939">
    <property type="entry name" value="DnaJ_C"/>
</dbReference>
<evidence type="ECO:0008006" key="12">
    <source>
        <dbReference type="Google" id="ProtNLM"/>
    </source>
</evidence>
<keyword evidence="3 6" id="KW-0863">Zinc-finger</keyword>
<comment type="caution">
    <text evidence="10">The sequence shown here is derived from an EMBL/GenBank/DDBJ whole genome shotgun (WGS) entry which is preliminary data.</text>
</comment>
<dbReference type="Proteomes" id="UP000241107">
    <property type="component" value="Unassembled WGS sequence"/>
</dbReference>
<keyword evidence="11" id="KW-1185">Reference proteome</keyword>
<evidence type="ECO:0000256" key="7">
    <source>
        <dbReference type="SAM" id="MobiDB-lite"/>
    </source>
</evidence>
<dbReference type="PROSITE" id="PS51188">
    <property type="entry name" value="ZF_CR"/>
    <property type="match status" value="1"/>
</dbReference>